<dbReference type="CDD" id="cd00685">
    <property type="entry name" value="Trans_IPPS_HT"/>
    <property type="match status" value="1"/>
</dbReference>
<evidence type="ECO:0000256" key="1">
    <source>
        <dbReference type="ARBA" id="ARBA00001946"/>
    </source>
</evidence>
<keyword evidence="3 7" id="KW-0808">Transferase</keyword>
<dbReference type="GO" id="GO:0046872">
    <property type="term" value="F:metal ion binding"/>
    <property type="evidence" value="ECO:0007669"/>
    <property type="project" value="UniProtKB-KW"/>
</dbReference>
<dbReference type="GO" id="GO:0005737">
    <property type="term" value="C:cytoplasm"/>
    <property type="evidence" value="ECO:0007669"/>
    <property type="project" value="TreeGrafter"/>
</dbReference>
<dbReference type="InterPro" id="IPR000092">
    <property type="entry name" value="Polyprenyl_synt"/>
</dbReference>
<evidence type="ECO:0000256" key="3">
    <source>
        <dbReference type="ARBA" id="ARBA00022679"/>
    </source>
</evidence>
<organism evidence="8 9">
    <name type="scientific">Pycnococcus provasolii</name>
    <dbReference type="NCBI Taxonomy" id="41880"/>
    <lineage>
        <taxon>Eukaryota</taxon>
        <taxon>Viridiplantae</taxon>
        <taxon>Chlorophyta</taxon>
        <taxon>Pseudoscourfieldiophyceae</taxon>
        <taxon>Pseudoscourfieldiales</taxon>
        <taxon>Pycnococcaceae</taxon>
        <taxon>Pycnococcus</taxon>
    </lineage>
</organism>
<comment type="pathway">
    <text evidence="6">Pheromone biosynthesis.</text>
</comment>
<evidence type="ECO:0000256" key="7">
    <source>
        <dbReference type="RuleBase" id="RU004466"/>
    </source>
</evidence>
<dbReference type="InterPro" id="IPR033749">
    <property type="entry name" value="Polyprenyl_synt_CS"/>
</dbReference>
<protein>
    <submittedName>
        <fullName evidence="8">Glycerol channel</fullName>
    </submittedName>
</protein>
<dbReference type="Proteomes" id="UP000660262">
    <property type="component" value="Unassembled WGS sequence"/>
</dbReference>
<dbReference type="GO" id="GO:0045337">
    <property type="term" value="P:farnesyl diphosphate biosynthetic process"/>
    <property type="evidence" value="ECO:0007669"/>
    <property type="project" value="TreeGrafter"/>
</dbReference>
<dbReference type="SUPFAM" id="SSF48576">
    <property type="entry name" value="Terpenoid synthases"/>
    <property type="match status" value="1"/>
</dbReference>
<dbReference type="AlphaFoldDB" id="A0A830HUE5"/>
<dbReference type="OrthoDB" id="10257492at2759"/>
<dbReference type="Pfam" id="PF00348">
    <property type="entry name" value="polyprenyl_synt"/>
    <property type="match status" value="1"/>
</dbReference>
<evidence type="ECO:0000256" key="2">
    <source>
        <dbReference type="ARBA" id="ARBA00006706"/>
    </source>
</evidence>
<keyword evidence="5" id="KW-0460">Magnesium</keyword>
<dbReference type="SFLD" id="SFLDG01017">
    <property type="entry name" value="Polyprenyl_Transferase_Like"/>
    <property type="match status" value="1"/>
</dbReference>
<dbReference type="GO" id="GO:0004161">
    <property type="term" value="F:dimethylallyltranstransferase activity"/>
    <property type="evidence" value="ECO:0007669"/>
    <property type="project" value="TreeGrafter"/>
</dbReference>
<keyword evidence="4" id="KW-0479">Metal-binding</keyword>
<name>A0A830HUE5_9CHLO</name>
<evidence type="ECO:0000256" key="6">
    <source>
        <dbReference type="ARBA" id="ARBA00033740"/>
    </source>
</evidence>
<evidence type="ECO:0000313" key="9">
    <source>
        <dbReference type="Proteomes" id="UP000660262"/>
    </source>
</evidence>
<accession>A0A830HUE5</accession>
<evidence type="ECO:0000313" key="8">
    <source>
        <dbReference type="EMBL" id="GHP10313.1"/>
    </source>
</evidence>
<gene>
    <name evidence="8" type="ORF">PPROV_000904400</name>
</gene>
<dbReference type="PANTHER" id="PTHR11525">
    <property type="entry name" value="FARNESYL-PYROPHOSPHATE SYNTHETASE"/>
    <property type="match status" value="1"/>
</dbReference>
<dbReference type="InterPro" id="IPR039702">
    <property type="entry name" value="FPS1-like"/>
</dbReference>
<dbReference type="FunFam" id="1.10.600.10:FF:000021">
    <property type="entry name" value="Farnesyl pyrophosphate synthase"/>
    <property type="match status" value="1"/>
</dbReference>
<comment type="caution">
    <text evidence="8">The sequence shown here is derived from an EMBL/GenBank/DDBJ whole genome shotgun (WGS) entry which is preliminary data.</text>
</comment>
<dbReference type="EMBL" id="BNJQ01000029">
    <property type="protein sequence ID" value="GHP10313.1"/>
    <property type="molecule type" value="Genomic_DNA"/>
</dbReference>
<dbReference type="GO" id="GO:0004337">
    <property type="term" value="F:(2E,6E)-farnesyl diphosphate synthase activity"/>
    <property type="evidence" value="ECO:0007669"/>
    <property type="project" value="TreeGrafter"/>
</dbReference>
<dbReference type="InterPro" id="IPR008949">
    <property type="entry name" value="Isoprenoid_synthase_dom_sf"/>
</dbReference>
<dbReference type="SFLD" id="SFLDS00005">
    <property type="entry name" value="Isoprenoid_Synthase_Type_I"/>
    <property type="match status" value="1"/>
</dbReference>
<evidence type="ECO:0000256" key="5">
    <source>
        <dbReference type="ARBA" id="ARBA00022842"/>
    </source>
</evidence>
<keyword evidence="9" id="KW-1185">Reference proteome</keyword>
<dbReference type="PANTHER" id="PTHR11525:SF0">
    <property type="entry name" value="FARNESYL PYROPHOSPHATE SYNTHASE"/>
    <property type="match status" value="1"/>
</dbReference>
<proteinExistence type="inferred from homology"/>
<reference evidence="8" key="1">
    <citation type="submission" date="2020-10" db="EMBL/GenBank/DDBJ databases">
        <title>Unveiling of a novel bifunctional photoreceptor, Dualchrome1, isolated from a cosmopolitan green alga.</title>
        <authorList>
            <person name="Suzuki S."/>
            <person name="Kawachi M."/>
        </authorList>
    </citation>
    <scope>NUCLEOTIDE SEQUENCE</scope>
    <source>
        <strain evidence="8">NIES 2893</strain>
    </source>
</reference>
<comment type="similarity">
    <text evidence="2 7">Belongs to the FPP/GGPP synthase family.</text>
</comment>
<dbReference type="PROSITE" id="PS00444">
    <property type="entry name" value="POLYPRENYL_SYNTHASE_2"/>
    <property type="match status" value="1"/>
</dbReference>
<dbReference type="PROSITE" id="PS00723">
    <property type="entry name" value="POLYPRENYL_SYNTHASE_1"/>
    <property type="match status" value="1"/>
</dbReference>
<dbReference type="Gene3D" id="1.10.600.10">
    <property type="entry name" value="Farnesyl Diphosphate Synthase"/>
    <property type="match status" value="1"/>
</dbReference>
<comment type="cofactor">
    <cofactor evidence="1">
        <name>Mg(2+)</name>
        <dbReference type="ChEBI" id="CHEBI:18420"/>
    </cofactor>
</comment>
<sequence>MSPWEKRTVAKAATTAAPKSGGSAAARVLTLAIGAGLGWIARAGAPSVSAFASTAFVPPRKPVSTTRSKEQLKAARDSAKKAFLAAFDGIRDELLADPVIAVQPATGQTWMKRVLDYNVPFGKLNRGMAVADTLAVLRGVEDANALSKSDLKDAHVLGWCIELLQAFFLVADDIMDDSVTRRGQPCWFRVEDVGMVAINDGILLESAIYRLLKNHFAKHRRYADMLEVFHEVTFQTATGQMLDLITAPIGKVDLSKYTMETYTNIVVYKTAFYTFYLPVACGMLLGGVRSTKAYDTAKEICVAMGEYFQVQDDFLDCYGAPEVIGKIGTDIGDNKCGWLVCKALLKANDAQREVIAKNYGKPHDSVAEAAVKAVYNEMDLKSEFEAYENKSYEMLRSMIDTQKDLPVGIFDELLAKIFKRSK</sequence>
<dbReference type="GO" id="GO:0042811">
    <property type="term" value="P:pheromone biosynthetic process"/>
    <property type="evidence" value="ECO:0007669"/>
    <property type="project" value="UniProtKB-ARBA"/>
</dbReference>
<evidence type="ECO:0000256" key="4">
    <source>
        <dbReference type="ARBA" id="ARBA00022723"/>
    </source>
</evidence>